<dbReference type="SUPFAM" id="SSF52402">
    <property type="entry name" value="Adenine nucleotide alpha hydrolases-like"/>
    <property type="match status" value="1"/>
</dbReference>
<dbReference type="PROSITE" id="PS50263">
    <property type="entry name" value="CN_HYDROLASE"/>
    <property type="match status" value="1"/>
</dbReference>
<accession>A0A382CQV7</accession>
<feature type="non-terminal residue" evidence="9">
    <location>
        <position position="409"/>
    </location>
</feature>
<keyword evidence="6" id="KW-0067">ATP-binding</keyword>
<evidence type="ECO:0000256" key="5">
    <source>
        <dbReference type="ARBA" id="ARBA00022741"/>
    </source>
</evidence>
<comment type="similarity">
    <text evidence="2">In the C-terminal section; belongs to the NAD synthetase family.</text>
</comment>
<dbReference type="InterPro" id="IPR014445">
    <property type="entry name" value="Gln-dep_NAD_synthase"/>
</dbReference>
<dbReference type="InterPro" id="IPR003694">
    <property type="entry name" value="NAD_synthase"/>
</dbReference>
<feature type="domain" description="CN hydrolase" evidence="8">
    <location>
        <begin position="4"/>
        <end position="244"/>
    </location>
</feature>
<dbReference type="GO" id="GO:0004359">
    <property type="term" value="F:glutaminase activity"/>
    <property type="evidence" value="ECO:0007669"/>
    <property type="project" value="InterPro"/>
</dbReference>
<dbReference type="PANTHER" id="PTHR23090:SF9">
    <property type="entry name" value="GLUTAMINE-DEPENDENT NAD(+) SYNTHETASE"/>
    <property type="match status" value="1"/>
</dbReference>
<reference evidence="9" key="1">
    <citation type="submission" date="2018-05" db="EMBL/GenBank/DDBJ databases">
        <authorList>
            <person name="Lanie J.A."/>
            <person name="Ng W.-L."/>
            <person name="Kazmierczak K.M."/>
            <person name="Andrzejewski T.M."/>
            <person name="Davidsen T.M."/>
            <person name="Wayne K.J."/>
            <person name="Tettelin H."/>
            <person name="Glass J.I."/>
            <person name="Rusch D."/>
            <person name="Podicherti R."/>
            <person name="Tsui H.-C.T."/>
            <person name="Winkler M.E."/>
        </authorList>
    </citation>
    <scope>NUCLEOTIDE SEQUENCE</scope>
</reference>
<dbReference type="InterPro" id="IPR022310">
    <property type="entry name" value="NAD/GMP_synthase"/>
</dbReference>
<dbReference type="Pfam" id="PF00795">
    <property type="entry name" value="CN_hydrolase"/>
    <property type="match status" value="1"/>
</dbReference>
<dbReference type="Pfam" id="PF02540">
    <property type="entry name" value="NAD_synthase"/>
    <property type="match status" value="1"/>
</dbReference>
<keyword evidence="5" id="KW-0547">Nucleotide-binding</keyword>
<evidence type="ECO:0000259" key="8">
    <source>
        <dbReference type="PROSITE" id="PS50263"/>
    </source>
</evidence>
<gene>
    <name evidence="9" type="ORF">METZ01_LOCUS181402</name>
</gene>
<dbReference type="CDD" id="cd00553">
    <property type="entry name" value="NAD_synthase"/>
    <property type="match status" value="1"/>
</dbReference>
<keyword evidence="4" id="KW-0436">Ligase</keyword>
<dbReference type="InterPro" id="IPR003010">
    <property type="entry name" value="C-N_Hydrolase"/>
</dbReference>
<dbReference type="Gene3D" id="3.60.110.10">
    <property type="entry name" value="Carbon-nitrogen hydrolase"/>
    <property type="match status" value="1"/>
</dbReference>
<evidence type="ECO:0000256" key="7">
    <source>
        <dbReference type="ARBA" id="ARBA00023027"/>
    </source>
</evidence>
<protein>
    <recommendedName>
        <fullName evidence="3">NAD(+) synthase (glutamine-hydrolyzing)</fullName>
        <ecNumber evidence="3">6.3.5.1</ecNumber>
    </recommendedName>
</protein>
<feature type="non-terminal residue" evidence="9">
    <location>
        <position position="1"/>
    </location>
</feature>
<dbReference type="NCBIfam" id="TIGR00552">
    <property type="entry name" value="nadE"/>
    <property type="match status" value="1"/>
</dbReference>
<dbReference type="GO" id="GO:0009435">
    <property type="term" value="P:NAD+ biosynthetic process"/>
    <property type="evidence" value="ECO:0007669"/>
    <property type="project" value="UniProtKB-UniPathway"/>
</dbReference>
<dbReference type="PANTHER" id="PTHR23090">
    <property type="entry name" value="NH 3 /GLUTAMINE-DEPENDENT NAD + SYNTHETASE"/>
    <property type="match status" value="1"/>
</dbReference>
<dbReference type="EC" id="6.3.5.1" evidence="3"/>
<comment type="pathway">
    <text evidence="1">Cofactor biosynthesis; NAD(+) biosynthesis; NAD(+) from deamido-NAD(+) (L-Gln route): step 1/1.</text>
</comment>
<dbReference type="UniPathway" id="UPA00253">
    <property type="reaction ID" value="UER00334"/>
</dbReference>
<dbReference type="SUPFAM" id="SSF56317">
    <property type="entry name" value="Carbon-nitrogen hydrolase"/>
    <property type="match status" value="1"/>
</dbReference>
<dbReference type="GO" id="GO:0005737">
    <property type="term" value="C:cytoplasm"/>
    <property type="evidence" value="ECO:0007669"/>
    <property type="project" value="InterPro"/>
</dbReference>
<evidence type="ECO:0000256" key="1">
    <source>
        <dbReference type="ARBA" id="ARBA00005188"/>
    </source>
</evidence>
<proteinExistence type="inferred from homology"/>
<organism evidence="9">
    <name type="scientific">marine metagenome</name>
    <dbReference type="NCBI Taxonomy" id="408172"/>
    <lineage>
        <taxon>unclassified sequences</taxon>
        <taxon>metagenomes</taxon>
        <taxon>ecological metagenomes</taxon>
    </lineage>
</organism>
<dbReference type="PIRSF" id="PIRSF006630">
    <property type="entry name" value="NADS_GAT"/>
    <property type="match status" value="1"/>
</dbReference>
<dbReference type="CDD" id="cd07570">
    <property type="entry name" value="GAT_Gln-NAD-synth"/>
    <property type="match status" value="1"/>
</dbReference>
<dbReference type="Gene3D" id="3.40.50.620">
    <property type="entry name" value="HUPs"/>
    <property type="match status" value="1"/>
</dbReference>
<evidence type="ECO:0000313" key="9">
    <source>
        <dbReference type="EMBL" id="SVB28548.1"/>
    </source>
</evidence>
<evidence type="ECO:0000256" key="3">
    <source>
        <dbReference type="ARBA" id="ARBA00012743"/>
    </source>
</evidence>
<evidence type="ECO:0000256" key="6">
    <source>
        <dbReference type="ARBA" id="ARBA00022840"/>
    </source>
</evidence>
<sequence>LATLRLALAQINPTVGDLGHNSDVIIHHIEKAEQEEIDIIAFPELAVTGYPPEDLLLKPDFIKDNMDAAEKIARSTGEITAIFGFAERVEDKIYNSAAIASKHKILDSYQKIHLPNYGVFDEKRYFAEGSNFPVYDLGQVRFGINVCEDIWFSPGPSDIQSEHGASLIININGSPFSLGKRSQREEILIERAKNNGIFIAYINMVGGQDELVFDGGSLIVGPTGNILMRANQFEEKTYIYEIDLPTYKPRTIPKSINEIKQVTLPGTIRESPSIVSSPTFSVIDQKEEIYRALVLGTRDYVRKCGFTKVLIALSGGIDSSLVAAIAVEALGSENVRGISLPSKFSSMGSKVDAKQLADNLEIRMDTIQIEEILQSMEKGLSDQFQGTEWGVAEENLQSRIRGNIMMALS</sequence>
<keyword evidence="7" id="KW-0520">NAD</keyword>
<evidence type="ECO:0000256" key="2">
    <source>
        <dbReference type="ARBA" id="ARBA00007145"/>
    </source>
</evidence>
<dbReference type="GO" id="GO:0003952">
    <property type="term" value="F:NAD+ synthase (glutamine-hydrolyzing) activity"/>
    <property type="evidence" value="ECO:0007669"/>
    <property type="project" value="UniProtKB-EC"/>
</dbReference>
<evidence type="ECO:0000256" key="4">
    <source>
        <dbReference type="ARBA" id="ARBA00022598"/>
    </source>
</evidence>
<dbReference type="InterPro" id="IPR014729">
    <property type="entry name" value="Rossmann-like_a/b/a_fold"/>
</dbReference>
<dbReference type="AlphaFoldDB" id="A0A382CQV7"/>
<dbReference type="GO" id="GO:0005524">
    <property type="term" value="F:ATP binding"/>
    <property type="evidence" value="ECO:0007669"/>
    <property type="project" value="UniProtKB-KW"/>
</dbReference>
<dbReference type="InterPro" id="IPR036526">
    <property type="entry name" value="C-N_Hydrolase_sf"/>
</dbReference>
<dbReference type="EMBL" id="UINC01035710">
    <property type="protein sequence ID" value="SVB28548.1"/>
    <property type="molecule type" value="Genomic_DNA"/>
</dbReference>
<name>A0A382CQV7_9ZZZZ</name>